<feature type="compositionally biased region" description="Basic and acidic residues" evidence="9">
    <location>
        <begin position="107"/>
        <end position="122"/>
    </location>
</feature>
<evidence type="ECO:0000256" key="1">
    <source>
        <dbReference type="ARBA" id="ARBA00022588"/>
    </source>
</evidence>
<reference evidence="10 12" key="1">
    <citation type="journal article" date="2020" name="Nature">
        <title>Six reference-quality genomes reveal evolution of bat adaptations.</title>
        <authorList>
            <person name="Jebb D."/>
            <person name="Huang Z."/>
            <person name="Pippel M."/>
            <person name="Hughes G.M."/>
            <person name="Lavrichenko K."/>
            <person name="Devanna P."/>
            <person name="Winkler S."/>
            <person name="Jermiin L.S."/>
            <person name="Skirmuntt E.C."/>
            <person name="Katzourakis A."/>
            <person name="Burkitt-Gray L."/>
            <person name="Ray D.A."/>
            <person name="Sullivan K.A.M."/>
            <person name="Roscito J.G."/>
            <person name="Kirilenko B.M."/>
            <person name="Davalos L.M."/>
            <person name="Corthals A.P."/>
            <person name="Power M.L."/>
            <person name="Jones G."/>
            <person name="Ransome R.D."/>
            <person name="Dechmann D.K.N."/>
            <person name="Locatelli A.G."/>
            <person name="Puechmaille S.J."/>
            <person name="Fedrigo O."/>
            <person name="Jarvis E.D."/>
            <person name="Hiller M."/>
            <person name="Vernes S.C."/>
            <person name="Myers E.W."/>
            <person name="Teeling E.C."/>
        </authorList>
    </citation>
    <scope>NUCLEOTIDE SEQUENCE [LARGE SCALE GENOMIC DNA]</scope>
    <source>
        <strain evidence="10">Bat1K_MPI-CBG_1</strain>
    </source>
</reference>
<dbReference type="SMART" id="SM00028">
    <property type="entry name" value="TPR"/>
    <property type="match status" value="6"/>
</dbReference>
<evidence type="ECO:0000256" key="2">
    <source>
        <dbReference type="ARBA" id="ARBA00022737"/>
    </source>
</evidence>
<accession>A0A6J2LJ64</accession>
<reference evidence="13" key="2">
    <citation type="submission" date="2025-04" db="UniProtKB">
        <authorList>
            <consortium name="RefSeq"/>
        </authorList>
    </citation>
    <scope>IDENTIFICATION</scope>
    <source>
        <tissue evidence="13">Muscle</tissue>
    </source>
</reference>
<keyword evidence="11" id="KW-1185">Reference proteome</keyword>
<keyword evidence="4" id="KW-0391">Immunity</keyword>
<dbReference type="CTD" id="24138"/>
<dbReference type="Pfam" id="PF07719">
    <property type="entry name" value="TPR_2"/>
    <property type="match status" value="1"/>
</dbReference>
<dbReference type="OrthoDB" id="10043504at2759"/>
<feature type="coiled-coil region" evidence="8">
    <location>
        <begin position="186"/>
        <end position="220"/>
    </location>
</feature>
<evidence type="ECO:0000256" key="7">
    <source>
        <dbReference type="PROSITE-ProRule" id="PRU00339"/>
    </source>
</evidence>
<proteinExistence type="inferred from homology"/>
<keyword evidence="2" id="KW-0677">Repeat</keyword>
<dbReference type="SUPFAM" id="SSF48452">
    <property type="entry name" value="TPR-like"/>
    <property type="match status" value="1"/>
</dbReference>
<evidence type="ECO:0000256" key="5">
    <source>
        <dbReference type="ARBA" id="ARBA00023118"/>
    </source>
</evidence>
<feature type="region of interest" description="Disordered" evidence="9">
    <location>
        <begin position="77"/>
        <end position="129"/>
    </location>
</feature>
<feature type="repeat" description="TPR" evidence="7">
    <location>
        <begin position="375"/>
        <end position="408"/>
    </location>
</feature>
<evidence type="ECO:0000256" key="6">
    <source>
        <dbReference type="ARBA" id="ARBA00038336"/>
    </source>
</evidence>
<dbReference type="AlphaFoldDB" id="A0A6J2LJ64"/>
<evidence type="ECO:0000256" key="3">
    <source>
        <dbReference type="ARBA" id="ARBA00022803"/>
    </source>
</evidence>
<dbReference type="GO" id="GO:0003723">
    <property type="term" value="F:RNA binding"/>
    <property type="evidence" value="ECO:0007669"/>
    <property type="project" value="TreeGrafter"/>
</dbReference>
<sequence>MPLRPLSPATTGVGTFPLIPSSKFPFPGAGLRLVGVRFALEFPFPHSSLAFNKDKRPGTSPAPQTWWVARPAHQPRCAHAQALQPGAPAPPPRQPPLLSSAASGPRRKPEGTADCPKPEDPRSPATMSEIPKDSLKAILLELECHFTWNLLKEDIDLFEVEDTIGQQLEFLTTKSRLTLYNLLAYVKHLKGQNKDALECLEQAEEIIQREHSDKEEVRSLVTWGNYAWVYYHMDQLQEAQKYADKVGDVCKKMSSPFNYKLECPEIDCEKGWALLKFGGKYYQKAKAAFEKALEVEPDNPEFNIGYAITVYRLDDSDREGSVKSFSLGPLRKAVTLNPDNTYIKVFLALKLQDVHAEAEGEKYIEEILDQISSEPYVLRYAAKFYRRKNSWDKALELLKKALEVTPTSSFLHHQMGLCYRAQMIQIKKATRNRPKGKDKLKVDGLIASAIFHFKAAVERDSMFAFAYTDLANMYAEGGQYSNAEDIFQKALRLENITDDHKHQIHYHYGRFQEFHCKSENTAIHHYLEALKVKDRSSLRTKLTSALKKLATKRLSHNASDVQSLSALGFVYKLEGEKRQAAEYYEKAQKIDPENAEFLSALCELRLSI</sequence>
<evidence type="ECO:0000313" key="11">
    <source>
        <dbReference type="Proteomes" id="UP000504628"/>
    </source>
</evidence>
<dbReference type="Proteomes" id="UP000504628">
    <property type="component" value="Chromosome 5"/>
</dbReference>
<feature type="repeat" description="TPR" evidence="7">
    <location>
        <begin position="464"/>
        <end position="497"/>
    </location>
</feature>
<keyword evidence="3 7" id="KW-0802">TPR repeat</keyword>
<evidence type="ECO:0000256" key="4">
    <source>
        <dbReference type="ARBA" id="ARBA00022859"/>
    </source>
</evidence>
<evidence type="ECO:0000313" key="12">
    <source>
        <dbReference type="Proteomes" id="UP000664940"/>
    </source>
</evidence>
<dbReference type="EMBL" id="JABVXQ010000005">
    <property type="protein sequence ID" value="KAF6109143.1"/>
    <property type="molecule type" value="Genomic_DNA"/>
</dbReference>
<comment type="similarity">
    <text evidence="6">Belongs to the IFIT family.</text>
</comment>
<dbReference type="Pfam" id="PF13424">
    <property type="entry name" value="TPR_12"/>
    <property type="match status" value="1"/>
</dbReference>
<keyword evidence="1" id="KW-0399">Innate immunity</keyword>
<dbReference type="GO" id="GO:0005829">
    <property type="term" value="C:cytosol"/>
    <property type="evidence" value="ECO:0007669"/>
    <property type="project" value="TreeGrafter"/>
</dbReference>
<dbReference type="PROSITE" id="PS50005">
    <property type="entry name" value="TPR"/>
    <property type="match status" value="3"/>
</dbReference>
<dbReference type="FunFam" id="1.25.40.10:FF:000036">
    <property type="entry name" value="interferon-induced protein with tetratricopeptide repeats 5"/>
    <property type="match status" value="1"/>
</dbReference>
<evidence type="ECO:0000256" key="8">
    <source>
        <dbReference type="SAM" id="Coils"/>
    </source>
</evidence>
<dbReference type="Pfam" id="PF13374">
    <property type="entry name" value="TPR_10"/>
    <property type="match status" value="1"/>
</dbReference>
<dbReference type="PROSITE" id="PS50293">
    <property type="entry name" value="TPR_REGION"/>
    <property type="match status" value="2"/>
</dbReference>
<dbReference type="InterPro" id="IPR011990">
    <property type="entry name" value="TPR-like_helical_dom_sf"/>
</dbReference>
<dbReference type="GO" id="GO:0045087">
    <property type="term" value="P:innate immune response"/>
    <property type="evidence" value="ECO:0007669"/>
    <property type="project" value="UniProtKB-KW"/>
</dbReference>
<gene>
    <name evidence="13" type="primary">IFIT5</name>
    <name evidence="10" type="ORF">HJG60_006580</name>
</gene>
<dbReference type="PANTHER" id="PTHR10271">
    <property type="entry name" value="INTERFERON-INDUCED PROTEIN WITH TETRATRICOPEPTIDE REPEATS"/>
    <property type="match status" value="1"/>
</dbReference>
<organism evidence="11 13">
    <name type="scientific">Phyllostomus discolor</name>
    <name type="common">pale spear-nosed bat</name>
    <dbReference type="NCBI Taxonomy" id="89673"/>
    <lineage>
        <taxon>Eukaryota</taxon>
        <taxon>Metazoa</taxon>
        <taxon>Chordata</taxon>
        <taxon>Craniata</taxon>
        <taxon>Vertebrata</taxon>
        <taxon>Euteleostomi</taxon>
        <taxon>Mammalia</taxon>
        <taxon>Eutheria</taxon>
        <taxon>Laurasiatheria</taxon>
        <taxon>Chiroptera</taxon>
        <taxon>Yangochiroptera</taxon>
        <taxon>Phyllostomidae</taxon>
        <taxon>Phyllostominae</taxon>
        <taxon>Phyllostomus</taxon>
    </lineage>
</organism>
<dbReference type="RefSeq" id="XP_028367792.2">
    <property type="nucleotide sequence ID" value="XM_028511991.2"/>
</dbReference>
<keyword evidence="5" id="KW-0051">Antiviral defense</keyword>
<dbReference type="Gene3D" id="1.25.40.10">
    <property type="entry name" value="Tetratricopeptide repeat domain"/>
    <property type="match status" value="3"/>
</dbReference>
<dbReference type="Proteomes" id="UP000664940">
    <property type="component" value="Unassembled WGS sequence"/>
</dbReference>
<name>A0A6J2LJ64_9CHIR</name>
<evidence type="ECO:0000256" key="9">
    <source>
        <dbReference type="SAM" id="MobiDB-lite"/>
    </source>
</evidence>
<dbReference type="Pfam" id="PF13181">
    <property type="entry name" value="TPR_8"/>
    <property type="match status" value="1"/>
</dbReference>
<keyword evidence="8" id="KW-0175">Coiled coil</keyword>
<dbReference type="GeneID" id="114496499"/>
<feature type="repeat" description="TPR" evidence="7">
    <location>
        <begin position="561"/>
        <end position="594"/>
    </location>
</feature>
<dbReference type="KEGG" id="pdic:114496499"/>
<dbReference type="PANTHER" id="PTHR10271:SF28">
    <property type="entry name" value="INTERFERON-INDUCED PROTEIN WITH TETRATRICOPEPTIDE REPEATS 5"/>
    <property type="match status" value="1"/>
</dbReference>
<evidence type="ECO:0000313" key="13">
    <source>
        <dbReference type="RefSeq" id="XP_028367792.2"/>
    </source>
</evidence>
<dbReference type="InterPro" id="IPR019734">
    <property type="entry name" value="TPR_rpt"/>
</dbReference>
<dbReference type="GO" id="GO:0051607">
    <property type="term" value="P:defense response to virus"/>
    <property type="evidence" value="ECO:0007669"/>
    <property type="project" value="UniProtKB-KW"/>
</dbReference>
<protein>
    <submittedName>
        <fullName evidence="10 13">Interferon-induced protein with tetratricopeptide repeats 5</fullName>
    </submittedName>
</protein>
<evidence type="ECO:0000313" key="10">
    <source>
        <dbReference type="EMBL" id="KAF6109143.1"/>
    </source>
</evidence>
<dbReference type="InterPro" id="IPR013105">
    <property type="entry name" value="TPR_2"/>
</dbReference>